<keyword evidence="3" id="KW-1185">Reference proteome</keyword>
<name>A0A927MD76_9ACTN</name>
<dbReference type="EMBL" id="JADBEB010000001">
    <property type="protein sequence ID" value="MBE1490961.1"/>
    <property type="molecule type" value="Genomic_DNA"/>
</dbReference>
<evidence type="ECO:0000256" key="1">
    <source>
        <dbReference type="SAM" id="MobiDB-lite"/>
    </source>
</evidence>
<feature type="compositionally biased region" description="Basic residues" evidence="1">
    <location>
        <begin position="107"/>
        <end position="116"/>
    </location>
</feature>
<accession>A0A927MD76</accession>
<gene>
    <name evidence="2" type="ORF">H4W31_006599</name>
</gene>
<proteinExistence type="predicted"/>
<evidence type="ECO:0000313" key="3">
    <source>
        <dbReference type="Proteomes" id="UP000649753"/>
    </source>
</evidence>
<evidence type="ECO:0000313" key="2">
    <source>
        <dbReference type="EMBL" id="MBE1490961.1"/>
    </source>
</evidence>
<protein>
    <submittedName>
        <fullName evidence="2">Uncharacterized protein</fullName>
    </submittedName>
</protein>
<reference evidence="2" key="1">
    <citation type="submission" date="2020-10" db="EMBL/GenBank/DDBJ databases">
        <title>Sequencing the genomes of 1000 actinobacteria strains.</title>
        <authorList>
            <person name="Klenk H.-P."/>
        </authorList>
    </citation>
    <scope>NUCLEOTIDE SEQUENCE</scope>
    <source>
        <strain evidence="2">DSM 46832</strain>
    </source>
</reference>
<sequence length="155" mass="16439">MYVDAYLPDTHLAVLSLTSAVPGSVFAAEASTVFDQVAIPGADPGVVNLYVKPSVFGKAFADKTTPAKDVRGAGRPAAPPGPERPDRGVRRAGLARHSLVVADRQSGRRHPRRRADRHVQEGQGAHHRDQRPHLSMVTVPGAVTNQIEAAAKATS</sequence>
<feature type="region of interest" description="Disordered" evidence="1">
    <location>
        <begin position="63"/>
        <end position="138"/>
    </location>
</feature>
<dbReference type="Proteomes" id="UP000649753">
    <property type="component" value="Unassembled WGS sequence"/>
</dbReference>
<organism evidence="2 3">
    <name type="scientific">Plantactinospora soyae</name>
    <dbReference type="NCBI Taxonomy" id="1544732"/>
    <lineage>
        <taxon>Bacteria</taxon>
        <taxon>Bacillati</taxon>
        <taxon>Actinomycetota</taxon>
        <taxon>Actinomycetes</taxon>
        <taxon>Micromonosporales</taxon>
        <taxon>Micromonosporaceae</taxon>
        <taxon>Plantactinospora</taxon>
    </lineage>
</organism>
<dbReference type="AlphaFoldDB" id="A0A927MD76"/>
<comment type="caution">
    <text evidence="2">The sequence shown here is derived from an EMBL/GenBank/DDBJ whole genome shotgun (WGS) entry which is preliminary data.</text>
</comment>
<feature type="compositionally biased region" description="Basic and acidic residues" evidence="1">
    <location>
        <begin position="117"/>
        <end position="127"/>
    </location>
</feature>